<reference evidence="2 3" key="1">
    <citation type="submission" date="2018-10" db="EMBL/GenBank/DDBJ databases">
        <title>Staphylococcus pseudoxylosus sp. nov., isolated from bovine mastitis.</title>
        <authorList>
            <person name="Macfadyen A.C."/>
            <person name="Leroy S."/>
            <person name="Harrison E.M."/>
            <person name="Parkhill J."/>
            <person name="Holmes M.A."/>
            <person name="Paterson G.K."/>
        </authorList>
    </citation>
    <scope>NUCLEOTIDE SEQUENCE [LARGE SCALE GENOMIC DNA]</scope>
    <source>
        <strain evidence="2 3">S04009</strain>
    </source>
</reference>
<feature type="transmembrane region" description="Helical" evidence="1">
    <location>
        <begin position="7"/>
        <end position="25"/>
    </location>
</feature>
<keyword evidence="1" id="KW-0472">Membrane</keyword>
<keyword evidence="1" id="KW-0812">Transmembrane</keyword>
<gene>
    <name evidence="2" type="ORF">D9V42_07430</name>
</gene>
<dbReference type="Proteomes" id="UP000269505">
    <property type="component" value="Unassembled WGS sequence"/>
</dbReference>
<evidence type="ECO:0000256" key="1">
    <source>
        <dbReference type="SAM" id="Phobius"/>
    </source>
</evidence>
<keyword evidence="3" id="KW-1185">Reference proteome</keyword>
<dbReference type="EMBL" id="RCVN01000007">
    <property type="protein sequence ID" value="RMI85177.1"/>
    <property type="molecule type" value="Genomic_DNA"/>
</dbReference>
<accession>A0AAQ0MJ34</accession>
<comment type="caution">
    <text evidence="2">The sequence shown here is derived from an EMBL/GenBank/DDBJ whole genome shotgun (WGS) entry which is preliminary data.</text>
</comment>
<evidence type="ECO:0000313" key="3">
    <source>
        <dbReference type="Proteomes" id="UP000269505"/>
    </source>
</evidence>
<sequence length="65" mass="7310">MPKSQQILVGVTLLLLIFNIIVPIVGETLGINILSFSSTLIRSTQGIFIVVFIIFTYRQIKRKGF</sequence>
<feature type="transmembrane region" description="Helical" evidence="1">
    <location>
        <begin position="31"/>
        <end position="57"/>
    </location>
</feature>
<evidence type="ECO:0000313" key="2">
    <source>
        <dbReference type="EMBL" id="RMI85177.1"/>
    </source>
</evidence>
<organism evidence="2 3">
    <name type="scientific">Staphylococcus pseudoxylosus</name>
    <dbReference type="NCBI Taxonomy" id="2282419"/>
    <lineage>
        <taxon>Bacteria</taxon>
        <taxon>Bacillati</taxon>
        <taxon>Bacillota</taxon>
        <taxon>Bacilli</taxon>
        <taxon>Bacillales</taxon>
        <taxon>Staphylococcaceae</taxon>
        <taxon>Staphylococcus</taxon>
    </lineage>
</organism>
<protein>
    <submittedName>
        <fullName evidence="2">Uncharacterized protein</fullName>
    </submittedName>
</protein>
<dbReference type="AlphaFoldDB" id="A0AAQ0MJ34"/>
<name>A0AAQ0MJ34_9STAP</name>
<proteinExistence type="predicted"/>
<keyword evidence="1" id="KW-1133">Transmembrane helix</keyword>